<proteinExistence type="predicted"/>
<dbReference type="EMBL" id="BGZK01000041">
    <property type="protein sequence ID" value="GBP10576.1"/>
    <property type="molecule type" value="Genomic_DNA"/>
</dbReference>
<reference evidence="2 3" key="1">
    <citation type="journal article" date="2019" name="Commun. Biol.">
        <title>The bagworm genome reveals a unique fibroin gene that provides high tensile strength.</title>
        <authorList>
            <person name="Kono N."/>
            <person name="Nakamura H."/>
            <person name="Ohtoshi R."/>
            <person name="Tomita M."/>
            <person name="Numata K."/>
            <person name="Arakawa K."/>
        </authorList>
    </citation>
    <scope>NUCLEOTIDE SEQUENCE [LARGE SCALE GENOMIC DNA]</scope>
</reference>
<accession>A0A4C1T8V5</accession>
<feature type="region of interest" description="Disordered" evidence="1">
    <location>
        <begin position="1"/>
        <end position="20"/>
    </location>
</feature>
<name>A0A4C1T8V5_EUMVA</name>
<evidence type="ECO:0000313" key="2">
    <source>
        <dbReference type="EMBL" id="GBP10576.1"/>
    </source>
</evidence>
<comment type="caution">
    <text evidence="2">The sequence shown here is derived from an EMBL/GenBank/DDBJ whole genome shotgun (WGS) entry which is preliminary data.</text>
</comment>
<gene>
    <name evidence="2" type="ORF">EVAR_76409_1</name>
</gene>
<organism evidence="2 3">
    <name type="scientific">Eumeta variegata</name>
    <name type="common">Bagworm moth</name>
    <name type="synonym">Eumeta japonica</name>
    <dbReference type="NCBI Taxonomy" id="151549"/>
    <lineage>
        <taxon>Eukaryota</taxon>
        <taxon>Metazoa</taxon>
        <taxon>Ecdysozoa</taxon>
        <taxon>Arthropoda</taxon>
        <taxon>Hexapoda</taxon>
        <taxon>Insecta</taxon>
        <taxon>Pterygota</taxon>
        <taxon>Neoptera</taxon>
        <taxon>Endopterygota</taxon>
        <taxon>Lepidoptera</taxon>
        <taxon>Glossata</taxon>
        <taxon>Ditrysia</taxon>
        <taxon>Tineoidea</taxon>
        <taxon>Psychidae</taxon>
        <taxon>Oiketicinae</taxon>
        <taxon>Eumeta</taxon>
    </lineage>
</organism>
<keyword evidence="3" id="KW-1185">Reference proteome</keyword>
<sequence length="144" mass="16069">MQAALIRARDPPAAAPSPAGVSRAPAAVRITRFHAIYLGVGRRVVRRRFRGLHGARLTLPARALPSVYAPDSSQFTVMRGPFIWFTRLEVVNQSTNHLQKCDDALPTSVWSLKPPVPDRCRRREPAPARAGLVNRSRYRLPDPE</sequence>
<evidence type="ECO:0000313" key="3">
    <source>
        <dbReference type="Proteomes" id="UP000299102"/>
    </source>
</evidence>
<dbReference type="AlphaFoldDB" id="A0A4C1T8V5"/>
<dbReference type="Proteomes" id="UP000299102">
    <property type="component" value="Unassembled WGS sequence"/>
</dbReference>
<protein>
    <submittedName>
        <fullName evidence="2">Uncharacterized protein</fullName>
    </submittedName>
</protein>
<evidence type="ECO:0000256" key="1">
    <source>
        <dbReference type="SAM" id="MobiDB-lite"/>
    </source>
</evidence>